<gene>
    <name evidence="6" type="ORF">FY030_00145</name>
</gene>
<evidence type="ECO:0000256" key="2">
    <source>
        <dbReference type="ARBA" id="ARBA00022603"/>
    </source>
</evidence>
<dbReference type="PRINTS" id="PR00506">
    <property type="entry name" value="D21N6MTFRASE"/>
</dbReference>
<keyword evidence="4" id="KW-0949">S-adenosyl-L-methionine</keyword>
<accession>A0A5J6V236</accession>
<dbReference type="Pfam" id="PF01555">
    <property type="entry name" value="N6_N4_Mtase"/>
    <property type="match status" value="1"/>
</dbReference>
<dbReference type="Proteomes" id="UP000326546">
    <property type="component" value="Chromosome"/>
</dbReference>
<proteinExistence type="inferred from homology"/>
<keyword evidence="3 6" id="KW-0808">Transferase</keyword>
<dbReference type="Gene3D" id="3.40.50.150">
    <property type="entry name" value="Vaccinia Virus protein VP39"/>
    <property type="match status" value="1"/>
</dbReference>
<dbReference type="EMBL" id="CP044427">
    <property type="protein sequence ID" value="QFG67344.1"/>
    <property type="molecule type" value="Genomic_DNA"/>
</dbReference>
<evidence type="ECO:0000313" key="6">
    <source>
        <dbReference type="EMBL" id="QFG67344.1"/>
    </source>
</evidence>
<dbReference type="InterPro" id="IPR002941">
    <property type="entry name" value="DNA_methylase_N4/N6"/>
</dbReference>
<comment type="similarity">
    <text evidence="1">Belongs to the N(4)/N(6)-methyltransferase family.</text>
</comment>
<evidence type="ECO:0000256" key="1">
    <source>
        <dbReference type="ARBA" id="ARBA00006594"/>
    </source>
</evidence>
<protein>
    <submittedName>
        <fullName evidence="6">Site-specific DNA-methyltransferase</fullName>
    </submittedName>
</protein>
<dbReference type="AlphaFoldDB" id="A0A5J6V236"/>
<keyword evidence="7" id="KW-1185">Reference proteome</keyword>
<dbReference type="PROSITE" id="PS00092">
    <property type="entry name" value="N6_MTASE"/>
    <property type="match status" value="1"/>
</dbReference>
<feature type="domain" description="DNA methylase N-4/N-6" evidence="5">
    <location>
        <begin position="121"/>
        <end position="465"/>
    </location>
</feature>
<dbReference type="InterPro" id="IPR002295">
    <property type="entry name" value="N4/N6-MTase_EcoPI_Mod-like"/>
</dbReference>
<dbReference type="GO" id="GO:0003677">
    <property type="term" value="F:DNA binding"/>
    <property type="evidence" value="ECO:0007669"/>
    <property type="project" value="InterPro"/>
</dbReference>
<dbReference type="InterPro" id="IPR002052">
    <property type="entry name" value="DNA_methylase_N6_adenine_CS"/>
</dbReference>
<sequence length="653" mass="72826">MDKLKMHSPDLTQRNIDAIKGLFPTVVTETVDADGNPVRAVDFDALRQELTDHVVEGPQERYQLDWPGKRAAAFAANAPIAKTLRPVREDSVNFDTTKNLFIEGDNLDALKLLQESYLGKVKLIYIDPPYNTGNDEFVYPDDYSEGADEHLLRSGQVNNAGERLRSNPDSNGRFHSDWLDMIYPRLKLAKSLLTPDGYIVVSIDDAEFSALELLLDEVFGASNKLAVLVWDRNRKNDARFFSVGHEYMIVYARNKSILTERGTRLREPQSGIVEAREFIADATARNADDWEATQAEWRKWTSSFPKDDERRKLGRFSKVGPRGPYRDDGDISWPGGGGPRFDILHPATGNLCKVPPRGWVFSTKQRFDEMVANGHVVFGPDETTLPRLIRYLFESEGLVMGSVHYSYAQSAAVDFMKLMGAKVFDNPKNWKDLRRIIEYLTEPHDIVVDFFAGSASTGHAVLDLNVATESQRRFILVQVAEPVPEKSVAETHAYETISGIARDRLRRVGDAIGTASATDAGFRMFRVDTTNMADTSTTADALGQGKLTGMIDSVKPDRTDDDLLFQVLLDWGLDLAEPIKVEVIEARRILSVANGALIACFAGEVTDGVVKAIARRHPLRAVFLDAGFANDAARINVEQIFREVSPATEVRAI</sequence>
<dbReference type="InterPro" id="IPR029063">
    <property type="entry name" value="SAM-dependent_MTases_sf"/>
</dbReference>
<name>A0A5J6V236_9MICO</name>
<reference evidence="6 7" key="1">
    <citation type="submission" date="2019-09" db="EMBL/GenBank/DDBJ databases">
        <title>Serinicoccus pratensis sp. nov., isolated from meadow soil.</title>
        <authorList>
            <person name="Zhang W."/>
        </authorList>
    </citation>
    <scope>NUCLEOTIDE SEQUENCE [LARGE SCALE GENOMIC DNA]</scope>
    <source>
        <strain evidence="6 7">W204</strain>
    </source>
</reference>
<keyword evidence="2 6" id="KW-0489">Methyltransferase</keyword>
<evidence type="ECO:0000259" key="5">
    <source>
        <dbReference type="Pfam" id="PF01555"/>
    </source>
</evidence>
<dbReference type="RefSeq" id="WP_158059742.1">
    <property type="nucleotide sequence ID" value="NZ_CP044427.1"/>
</dbReference>
<dbReference type="PIRSF" id="PIRSF015855">
    <property type="entry name" value="TypeIII_Mtase_mKpnI"/>
    <property type="match status" value="1"/>
</dbReference>
<organism evidence="6 7">
    <name type="scientific">Ornithinimicrobium pratense</name>
    <dbReference type="NCBI Taxonomy" id="2593973"/>
    <lineage>
        <taxon>Bacteria</taxon>
        <taxon>Bacillati</taxon>
        <taxon>Actinomycetota</taxon>
        <taxon>Actinomycetes</taxon>
        <taxon>Micrococcales</taxon>
        <taxon>Ornithinimicrobiaceae</taxon>
        <taxon>Ornithinimicrobium</taxon>
    </lineage>
</organism>
<dbReference type="SUPFAM" id="SSF53335">
    <property type="entry name" value="S-adenosyl-L-methionine-dependent methyltransferases"/>
    <property type="match status" value="1"/>
</dbReference>
<evidence type="ECO:0000313" key="7">
    <source>
        <dbReference type="Proteomes" id="UP000326546"/>
    </source>
</evidence>
<dbReference type="KEGG" id="serw:FY030_00145"/>
<dbReference type="GO" id="GO:0008170">
    <property type="term" value="F:N-methyltransferase activity"/>
    <property type="evidence" value="ECO:0007669"/>
    <property type="project" value="InterPro"/>
</dbReference>
<dbReference type="OrthoDB" id="9773060at2"/>
<evidence type="ECO:0000256" key="3">
    <source>
        <dbReference type="ARBA" id="ARBA00022679"/>
    </source>
</evidence>
<dbReference type="GO" id="GO:0032259">
    <property type="term" value="P:methylation"/>
    <property type="evidence" value="ECO:0007669"/>
    <property type="project" value="UniProtKB-KW"/>
</dbReference>
<dbReference type="REBASE" id="376609">
    <property type="entry name" value="M2.SspW204ORF140P"/>
</dbReference>
<evidence type="ECO:0000256" key="4">
    <source>
        <dbReference type="ARBA" id="ARBA00022691"/>
    </source>
</evidence>